<dbReference type="RefSeq" id="WP_068954809.1">
    <property type="nucleotide sequence ID" value="NZ_LGLV01000008.1"/>
</dbReference>
<dbReference type="Proteomes" id="UP000093111">
    <property type="component" value="Unassembled WGS sequence"/>
</dbReference>
<feature type="chain" id="PRO_5008890123" evidence="1">
    <location>
        <begin position="18"/>
        <end position="194"/>
    </location>
</feature>
<dbReference type="OrthoDB" id="7906163at2"/>
<comment type="caution">
    <text evidence="2">The sequence shown here is derived from an EMBL/GenBank/DDBJ whole genome shotgun (WGS) entry which is preliminary data.</text>
</comment>
<gene>
    <name evidence="2" type="ORF">ADU59_14440</name>
</gene>
<keyword evidence="3" id="KW-1185">Reference proteome</keyword>
<accession>A0A1C7P130</accession>
<evidence type="ECO:0000256" key="1">
    <source>
        <dbReference type="SAM" id="SignalP"/>
    </source>
</evidence>
<dbReference type="EMBL" id="LGLV01000008">
    <property type="protein sequence ID" value="OBZ94985.1"/>
    <property type="molecule type" value="Genomic_DNA"/>
</dbReference>
<dbReference type="InterPro" id="IPR010321">
    <property type="entry name" value="DUF922"/>
</dbReference>
<feature type="signal peptide" evidence="1">
    <location>
        <begin position="1"/>
        <end position="17"/>
    </location>
</feature>
<proteinExistence type="predicted"/>
<dbReference type="Pfam" id="PF06037">
    <property type="entry name" value="DUF922"/>
    <property type="match status" value="1"/>
</dbReference>
<name>A0A1C7P130_9HYPH</name>
<dbReference type="PATRIC" id="fig|1612624.7.peg.4798"/>
<sequence length="194" mass="21085">MGFCLLIGFLASFPAAAQEWQAVEKVQTYAVAGRTGGALYASIGERGPKVGNSGRAIAFTNFKLTWTRKYEPQGGACVLVTARPKLTITYTLPKPAERLPAAVAAKWDIFIAGVHRHELVHGDQIKDMVKKIEATSVGLTVPDDPKCQKIRTELTTRLGELSRAQRQQSRDFDRAELSNGGNIHQLVLALINGG</sequence>
<organism evidence="2 3">
    <name type="scientific">Pararhizobium polonicum</name>
    <dbReference type="NCBI Taxonomy" id="1612624"/>
    <lineage>
        <taxon>Bacteria</taxon>
        <taxon>Pseudomonadati</taxon>
        <taxon>Pseudomonadota</taxon>
        <taxon>Alphaproteobacteria</taxon>
        <taxon>Hyphomicrobiales</taxon>
        <taxon>Rhizobiaceae</taxon>
        <taxon>Rhizobium/Agrobacterium group</taxon>
        <taxon>Pararhizobium</taxon>
    </lineage>
</organism>
<dbReference type="STRING" id="1612624.ADU59_14440"/>
<evidence type="ECO:0000313" key="3">
    <source>
        <dbReference type="Proteomes" id="UP000093111"/>
    </source>
</evidence>
<protein>
    <submittedName>
        <fullName evidence="2">Peptidase</fullName>
    </submittedName>
</protein>
<dbReference type="PIRSF" id="PIRSF010521">
    <property type="entry name" value="DUF922_bac"/>
    <property type="match status" value="1"/>
</dbReference>
<reference evidence="2 3" key="1">
    <citation type="journal article" date="2016" name="Syst. Appl. Microbiol.">
        <title>Pararhizobium polonicum sp. nov. isolated from tumors on stone fruit rootstocks.</title>
        <authorList>
            <person name="Pulawska J."/>
            <person name="Kuzmanovic N."/>
            <person name="Willems A."/>
            <person name="Pothier J.F."/>
        </authorList>
    </citation>
    <scope>NUCLEOTIDE SEQUENCE [LARGE SCALE GENOMIC DNA]</scope>
    <source>
        <strain evidence="2 3">F5.1</strain>
    </source>
</reference>
<keyword evidence="1" id="KW-0732">Signal</keyword>
<dbReference type="AlphaFoldDB" id="A0A1C7P130"/>
<evidence type="ECO:0000313" key="2">
    <source>
        <dbReference type="EMBL" id="OBZ94985.1"/>
    </source>
</evidence>